<feature type="domain" description="Phospholipid/glycerol acyltransferase" evidence="6">
    <location>
        <begin position="106"/>
        <end position="223"/>
    </location>
</feature>
<dbReference type="InterPro" id="IPR004552">
    <property type="entry name" value="AGP_acyltrans"/>
</dbReference>
<comment type="domain">
    <text evidence="4">The HXXXXD motif is essential for acyltransferase activity and may constitute the binding site for the phosphate moiety of the glycerol-3-phosphate.</text>
</comment>
<dbReference type="Proteomes" id="UP000654370">
    <property type="component" value="Unassembled WGS sequence"/>
</dbReference>
<dbReference type="CDD" id="cd07989">
    <property type="entry name" value="LPLAT_AGPAT-like"/>
    <property type="match status" value="1"/>
</dbReference>
<dbReference type="EC" id="2.3.1.51" evidence="4"/>
<keyword evidence="5" id="KW-1133">Transmembrane helix</keyword>
<evidence type="ECO:0000313" key="8">
    <source>
        <dbReference type="Proteomes" id="UP000654370"/>
    </source>
</evidence>
<sequence>MSDSKQLASRASLAYLPWSVQLLLITAAAALYRKRGGFLYRSVAAVIWLLIIAAYGMFASLILPIFGQRKLINWTVARLYYYCAGYFTAISATVENEKYLSADSPAVYICNHQSSLDVMLMARVFPKATSVVAKKSIKYYPILGWYMSLSQAIFLDRSNRNSAVASAKKAAEDIHRKQTSVWIFPEGTRGHPREINMLPFKKGAFHMAVQAGVPIVPIVIANYNDLYDSKSKRFESGVIPIKVLAPIPTTGMKESSDAVDKLATETRELMLTALREISTTTPSKKSD</sequence>
<keyword evidence="4" id="KW-0443">Lipid metabolism</keyword>
<comment type="similarity">
    <text evidence="1 4">Belongs to the 1-acyl-sn-glycerol-3-phosphate acyltransferase family.</text>
</comment>
<dbReference type="AlphaFoldDB" id="A0A8H7Q2T7"/>
<proteinExistence type="inferred from homology"/>
<evidence type="ECO:0000313" key="7">
    <source>
        <dbReference type="EMBL" id="KAG2184878.1"/>
    </source>
</evidence>
<keyword evidence="5" id="KW-0472">Membrane</keyword>
<evidence type="ECO:0000256" key="2">
    <source>
        <dbReference type="ARBA" id="ARBA00022679"/>
    </source>
</evidence>
<comment type="caution">
    <text evidence="7">The sequence shown here is derived from an EMBL/GenBank/DDBJ whole genome shotgun (WGS) entry which is preliminary data.</text>
</comment>
<dbReference type="SUPFAM" id="SSF69593">
    <property type="entry name" value="Glycerol-3-phosphate (1)-acyltransferase"/>
    <property type="match status" value="1"/>
</dbReference>
<dbReference type="SMART" id="SM00563">
    <property type="entry name" value="PlsC"/>
    <property type="match status" value="1"/>
</dbReference>
<keyword evidence="8" id="KW-1185">Reference proteome</keyword>
<keyword evidence="3 4" id="KW-0012">Acyltransferase</keyword>
<feature type="transmembrane region" description="Helical" evidence="5">
    <location>
        <begin position="12"/>
        <end position="32"/>
    </location>
</feature>
<keyword evidence="2 4" id="KW-0808">Transferase</keyword>
<dbReference type="GO" id="GO:0016020">
    <property type="term" value="C:membrane"/>
    <property type="evidence" value="ECO:0007669"/>
    <property type="project" value="InterPro"/>
</dbReference>
<accession>A0A8H7Q2T7</accession>
<evidence type="ECO:0000256" key="1">
    <source>
        <dbReference type="ARBA" id="ARBA00008655"/>
    </source>
</evidence>
<reference evidence="7" key="1">
    <citation type="submission" date="2020-12" db="EMBL/GenBank/DDBJ databases">
        <title>Metabolic potential, ecology and presence of endohyphal bacteria is reflected in genomic diversity of Mucoromycotina.</title>
        <authorList>
            <person name="Muszewska A."/>
            <person name="Okrasinska A."/>
            <person name="Steczkiewicz K."/>
            <person name="Drgas O."/>
            <person name="Orlowska M."/>
            <person name="Perlinska-Lenart U."/>
            <person name="Aleksandrzak-Piekarczyk T."/>
            <person name="Szatraj K."/>
            <person name="Zielenkiewicz U."/>
            <person name="Pilsyk S."/>
            <person name="Malc E."/>
            <person name="Mieczkowski P."/>
            <person name="Kruszewska J.S."/>
            <person name="Biernat P."/>
            <person name="Pawlowska J."/>
        </authorList>
    </citation>
    <scope>NUCLEOTIDE SEQUENCE</scope>
    <source>
        <strain evidence="7">WA0000067209</strain>
    </source>
</reference>
<dbReference type="Pfam" id="PF01553">
    <property type="entry name" value="Acyltransferase"/>
    <property type="match status" value="1"/>
</dbReference>
<keyword evidence="5" id="KW-0812">Transmembrane</keyword>
<keyword evidence="4" id="KW-0594">Phospholipid biosynthesis</keyword>
<keyword evidence="4" id="KW-0444">Lipid biosynthesis</keyword>
<dbReference type="GO" id="GO:0006654">
    <property type="term" value="P:phosphatidic acid biosynthetic process"/>
    <property type="evidence" value="ECO:0007669"/>
    <property type="project" value="TreeGrafter"/>
</dbReference>
<dbReference type="InterPro" id="IPR002123">
    <property type="entry name" value="Plipid/glycerol_acylTrfase"/>
</dbReference>
<gene>
    <name evidence="7" type="ORF">INT43_000791</name>
</gene>
<evidence type="ECO:0000256" key="5">
    <source>
        <dbReference type="SAM" id="Phobius"/>
    </source>
</evidence>
<organism evidence="7 8">
    <name type="scientific">Mortierella isabellina</name>
    <name type="common">Filamentous fungus</name>
    <name type="synonym">Umbelopsis isabellina</name>
    <dbReference type="NCBI Taxonomy" id="91625"/>
    <lineage>
        <taxon>Eukaryota</taxon>
        <taxon>Fungi</taxon>
        <taxon>Fungi incertae sedis</taxon>
        <taxon>Mucoromycota</taxon>
        <taxon>Mucoromycotina</taxon>
        <taxon>Umbelopsidomycetes</taxon>
        <taxon>Umbelopsidales</taxon>
        <taxon>Umbelopsidaceae</taxon>
        <taxon>Umbelopsis</taxon>
    </lineage>
</organism>
<name>A0A8H7Q2T7_MORIS</name>
<dbReference type="EMBL" id="JAEPQZ010000002">
    <property type="protein sequence ID" value="KAG2184878.1"/>
    <property type="molecule type" value="Genomic_DNA"/>
</dbReference>
<dbReference type="GO" id="GO:0005783">
    <property type="term" value="C:endoplasmic reticulum"/>
    <property type="evidence" value="ECO:0007669"/>
    <property type="project" value="TreeGrafter"/>
</dbReference>
<dbReference type="OrthoDB" id="202234at2759"/>
<protein>
    <recommendedName>
        <fullName evidence="4">1-acyl-sn-glycerol-3-phosphate acyltransferase</fullName>
        <ecNumber evidence="4">2.3.1.51</ecNumber>
    </recommendedName>
</protein>
<evidence type="ECO:0000256" key="4">
    <source>
        <dbReference type="RuleBase" id="RU361267"/>
    </source>
</evidence>
<keyword evidence="4" id="KW-1208">Phospholipid metabolism</keyword>
<comment type="catalytic activity">
    <reaction evidence="4">
        <text>a 1-acyl-sn-glycero-3-phosphate + an acyl-CoA = a 1,2-diacyl-sn-glycero-3-phosphate + CoA</text>
        <dbReference type="Rhea" id="RHEA:19709"/>
        <dbReference type="ChEBI" id="CHEBI:57287"/>
        <dbReference type="ChEBI" id="CHEBI:57970"/>
        <dbReference type="ChEBI" id="CHEBI:58342"/>
        <dbReference type="ChEBI" id="CHEBI:58608"/>
        <dbReference type="EC" id="2.3.1.51"/>
    </reaction>
</comment>
<feature type="transmembrane region" description="Helical" evidence="5">
    <location>
        <begin position="38"/>
        <end position="63"/>
    </location>
</feature>
<dbReference type="PANTHER" id="PTHR10434">
    <property type="entry name" value="1-ACYL-SN-GLYCEROL-3-PHOSPHATE ACYLTRANSFERASE"/>
    <property type="match status" value="1"/>
</dbReference>
<dbReference type="GO" id="GO:0003841">
    <property type="term" value="F:1-acylglycerol-3-phosphate O-acyltransferase activity"/>
    <property type="evidence" value="ECO:0007669"/>
    <property type="project" value="UniProtKB-UniRule"/>
</dbReference>
<dbReference type="NCBIfam" id="TIGR00530">
    <property type="entry name" value="AGP_acyltrn"/>
    <property type="match status" value="1"/>
</dbReference>
<evidence type="ECO:0000256" key="3">
    <source>
        <dbReference type="ARBA" id="ARBA00023315"/>
    </source>
</evidence>
<evidence type="ECO:0000259" key="6">
    <source>
        <dbReference type="SMART" id="SM00563"/>
    </source>
</evidence>
<dbReference type="PANTHER" id="PTHR10434:SF11">
    <property type="entry name" value="1-ACYL-SN-GLYCEROL-3-PHOSPHATE ACYLTRANSFERASE"/>
    <property type="match status" value="1"/>
</dbReference>